<dbReference type="Proteomes" id="UP000008044">
    <property type="component" value="Chromosome"/>
</dbReference>
<dbReference type="AlphaFoldDB" id="A0A0H3I5D7"/>
<dbReference type="InterPro" id="IPR012429">
    <property type="entry name" value="HGSNAT_cat"/>
</dbReference>
<feature type="transmembrane region" description="Helical" evidence="1">
    <location>
        <begin position="196"/>
        <end position="213"/>
    </location>
</feature>
<feature type="transmembrane region" description="Helical" evidence="1">
    <location>
        <begin position="88"/>
        <end position="111"/>
    </location>
</feature>
<dbReference type="EMBL" id="WABS01000014">
    <property type="protein sequence ID" value="MBI0554649.1"/>
    <property type="molecule type" value="Genomic_DNA"/>
</dbReference>
<keyword evidence="1" id="KW-0812">Transmembrane</keyword>
<feature type="transmembrane region" description="Helical" evidence="1">
    <location>
        <begin position="225"/>
        <end position="243"/>
    </location>
</feature>
<feature type="domain" description="Heparan-alpha-glucosaminide N-acetyltransferase catalytic" evidence="2">
    <location>
        <begin position="8"/>
        <end position="216"/>
    </location>
</feature>
<name>A0A0H3I5D7_PECPM</name>
<feature type="transmembrane region" description="Helical" evidence="1">
    <location>
        <begin position="57"/>
        <end position="76"/>
    </location>
</feature>
<evidence type="ECO:0000259" key="2">
    <source>
        <dbReference type="Pfam" id="PF07786"/>
    </source>
</evidence>
<accession>A0A0H3I5D7</accession>
<evidence type="ECO:0000313" key="5">
    <source>
        <dbReference type="Proteomes" id="UP000008044"/>
    </source>
</evidence>
<evidence type="ECO:0000313" key="3">
    <source>
        <dbReference type="EMBL" id="AFI89943.1"/>
    </source>
</evidence>
<dbReference type="STRING" id="1905730.W5S_1853"/>
<evidence type="ECO:0000256" key="1">
    <source>
        <dbReference type="SAM" id="Phobius"/>
    </source>
</evidence>
<evidence type="ECO:0000313" key="6">
    <source>
        <dbReference type="Proteomes" id="UP001194579"/>
    </source>
</evidence>
<evidence type="ECO:0000313" key="4">
    <source>
        <dbReference type="EMBL" id="MBI0554649.1"/>
    </source>
</evidence>
<feature type="transmembrane region" description="Helical" evidence="1">
    <location>
        <begin position="270"/>
        <end position="291"/>
    </location>
</feature>
<dbReference type="KEGG" id="pec:W5S_1853"/>
<reference evidence="4" key="4">
    <citation type="submission" date="2024-05" db="EMBL/GenBank/DDBJ databases">
        <title>Identification of Pectobacterium versatile causing blackleg of potato from New York State with a whole genome sequencing approach.</title>
        <authorList>
            <person name="Ma X."/>
            <person name="Swingle B."/>
        </authorList>
    </citation>
    <scope>NUCLEOTIDE SEQUENCE</scope>
    <source>
        <strain evidence="4">NY1588A</strain>
    </source>
</reference>
<reference evidence="3 5" key="1">
    <citation type="journal article" date="2012" name="J. Bacteriol.">
        <title>Genome sequence of Pectobacterium sp. strain SCC3193.</title>
        <authorList>
            <person name="Koskinen J.P."/>
            <person name="Laine P."/>
            <person name="Niemi O."/>
            <person name="Nykyri J."/>
            <person name="Harjunpaa H."/>
            <person name="Auvinen P."/>
            <person name="Paulin L."/>
            <person name="Pirhonen M."/>
            <person name="Palva T."/>
            <person name="Holm L."/>
        </authorList>
    </citation>
    <scope>NUCLEOTIDE SEQUENCE [LARGE SCALE GENOMIC DNA]</scope>
    <source>
        <strain evidence="3 5">SCC3193</strain>
    </source>
</reference>
<dbReference type="eggNOG" id="COG3503">
    <property type="taxonomic scope" value="Bacteria"/>
</dbReference>
<dbReference type="Proteomes" id="UP001194579">
    <property type="component" value="Unassembled WGS sequence"/>
</dbReference>
<reference evidence="3" key="2">
    <citation type="submission" date="2012-03" db="EMBL/GenBank/DDBJ databases">
        <authorList>
            <person name="Koskinen P."/>
            <person name="Laine P."/>
            <person name="Niemi O."/>
            <person name="Nykyri J."/>
            <person name="Harjunpaa H."/>
            <person name="Auvinen P."/>
            <person name="Paulin L."/>
            <person name="Pirhonen M."/>
            <person name="Palva T."/>
            <person name="Holm L."/>
        </authorList>
    </citation>
    <scope>NUCLEOTIDE SEQUENCE</scope>
    <source>
        <strain evidence="3">SCC3193</strain>
    </source>
</reference>
<reference evidence="6" key="3">
    <citation type="submission" date="2023-07" db="EMBL/GenBank/DDBJ databases">
        <title>Identification of Pectobacterium versatile causing blackleg of potato from New York State with a whole genome sequencing approach.</title>
        <authorList>
            <person name="Ma X."/>
            <person name="Swingle B."/>
        </authorList>
    </citation>
    <scope>NUCLEOTIDE SEQUENCE [LARGE SCALE GENOMIC DNA]</scope>
    <source>
        <strain evidence="6">NY1588A</strain>
    </source>
</reference>
<dbReference type="PANTHER" id="PTHR40407">
    <property type="entry name" value="MEMBRANE PROTEIN-LIKE PROTEIN"/>
    <property type="match status" value="1"/>
</dbReference>
<organism evidence="3 5">
    <name type="scientific">Pectobacterium parmentieri</name>
    <dbReference type="NCBI Taxonomy" id="1905730"/>
    <lineage>
        <taxon>Bacteria</taxon>
        <taxon>Pseudomonadati</taxon>
        <taxon>Pseudomonadota</taxon>
        <taxon>Gammaproteobacteria</taxon>
        <taxon>Enterobacterales</taxon>
        <taxon>Pectobacteriaceae</taxon>
        <taxon>Pectobacterium</taxon>
    </lineage>
</organism>
<gene>
    <name evidence="3" type="ordered locus">W5S_1853</name>
    <name evidence="4" type="ORF">F6Q06_09125</name>
</gene>
<dbReference type="EMBL" id="CP003415">
    <property type="protein sequence ID" value="AFI89943.1"/>
    <property type="molecule type" value="Genomic_DNA"/>
</dbReference>
<dbReference type="HOGENOM" id="CLU_054519_0_0_6"/>
<feature type="transmembrane region" description="Helical" evidence="1">
    <location>
        <begin position="344"/>
        <end position="367"/>
    </location>
</feature>
<dbReference type="PANTHER" id="PTHR40407:SF1">
    <property type="entry name" value="HEPARAN-ALPHA-GLUCOSAMINIDE N-ACETYLTRANSFERASE CATALYTIC DOMAIN-CONTAINING PROTEIN"/>
    <property type="match status" value="1"/>
</dbReference>
<protein>
    <submittedName>
        <fullName evidence="4">DUF1624 domain-containing protein</fullName>
    </submittedName>
    <submittedName>
        <fullName evidence="3">Membrane protein-like protein</fullName>
    </submittedName>
</protein>
<proteinExistence type="predicted"/>
<dbReference type="RefSeq" id="WP_014699578.1">
    <property type="nucleotide sequence ID" value="NC_017845.1"/>
</dbReference>
<keyword evidence="1" id="KW-0472">Membrane</keyword>
<dbReference type="PATRIC" id="fig|1166016.3.peg.1859"/>
<sequence length="382" mass="43867">MSREISQRLIAIDALRGLVMVLMLLDHVRETFYLHLQLADPIDVTSTDPMLFINRTLAHLCAPVFVFLTGLSAALYHQKVQNRRQTALFLFQRGLILIVLEITLINFAWTFQFPPQVIYLQVIWAIGMSMLALSALIWLPARLVFILGIIIVGGHNLLDSLHASAGSIWSIPWAILHDRGWIEIGETLRMRTSYPVLPWIGVISLGYAAGTLYRKDVFPLQRQKTLFALAGITLTLFFVLRSINLYSDKPWQQNETIAQTLMSYFSITKYPPSLLFLCLTLAIGLCLLAVFERQQQQRWLVMLASFGAAPMFFYLLHLYVLKGMYLTAVAIWGKNQGEWFGFSAVWQLWVCTLVLMTVLFSPVQAFARLKSRRRDIRWLKYF</sequence>
<dbReference type="Pfam" id="PF07786">
    <property type="entry name" value="HGSNAT_cat"/>
    <property type="match status" value="1"/>
</dbReference>
<feature type="transmembrane region" description="Helical" evidence="1">
    <location>
        <begin position="146"/>
        <end position="176"/>
    </location>
</feature>
<feature type="transmembrane region" description="Helical" evidence="1">
    <location>
        <begin position="117"/>
        <end position="139"/>
    </location>
</feature>
<keyword evidence="1" id="KW-1133">Transmembrane helix</keyword>
<keyword evidence="6" id="KW-1185">Reference proteome</keyword>